<accession>A0A2P6PKU7</accession>
<organism evidence="2 3">
    <name type="scientific">Rosa chinensis</name>
    <name type="common">China rose</name>
    <dbReference type="NCBI Taxonomy" id="74649"/>
    <lineage>
        <taxon>Eukaryota</taxon>
        <taxon>Viridiplantae</taxon>
        <taxon>Streptophyta</taxon>
        <taxon>Embryophyta</taxon>
        <taxon>Tracheophyta</taxon>
        <taxon>Spermatophyta</taxon>
        <taxon>Magnoliopsida</taxon>
        <taxon>eudicotyledons</taxon>
        <taxon>Gunneridae</taxon>
        <taxon>Pentapetalae</taxon>
        <taxon>rosids</taxon>
        <taxon>fabids</taxon>
        <taxon>Rosales</taxon>
        <taxon>Rosaceae</taxon>
        <taxon>Rosoideae</taxon>
        <taxon>Rosoideae incertae sedis</taxon>
        <taxon>Rosa</taxon>
    </lineage>
</organism>
<name>A0A2P6PKU7_ROSCH</name>
<comment type="caution">
    <text evidence="2">The sequence shown here is derived from an EMBL/GenBank/DDBJ whole genome shotgun (WGS) entry which is preliminary data.</text>
</comment>
<dbReference type="AlphaFoldDB" id="A0A2P6PKU7"/>
<reference evidence="2 3" key="1">
    <citation type="journal article" date="2018" name="Nat. Genet.">
        <title>The Rosa genome provides new insights in the design of modern roses.</title>
        <authorList>
            <person name="Bendahmane M."/>
        </authorList>
    </citation>
    <scope>NUCLEOTIDE SEQUENCE [LARGE SCALE GENOMIC DNA]</scope>
    <source>
        <strain evidence="3">cv. Old Blush</strain>
    </source>
</reference>
<dbReference type="Proteomes" id="UP000238479">
    <property type="component" value="Chromosome 6"/>
</dbReference>
<keyword evidence="1" id="KW-0812">Transmembrane</keyword>
<protein>
    <submittedName>
        <fullName evidence="2">Uncharacterized protein</fullName>
    </submittedName>
</protein>
<dbReference type="EMBL" id="PDCK01000044">
    <property type="protein sequence ID" value="PRQ22555.1"/>
    <property type="molecule type" value="Genomic_DNA"/>
</dbReference>
<keyword evidence="3" id="KW-1185">Reference proteome</keyword>
<proteinExistence type="predicted"/>
<gene>
    <name evidence="2" type="ORF">RchiOBHm_Chr6g0251601</name>
</gene>
<sequence length="46" mass="5372">MQRSISIVLLPLFLYLLFGIGLVFYSYTDIRNCELLNFPSILSSDW</sequence>
<evidence type="ECO:0000256" key="1">
    <source>
        <dbReference type="SAM" id="Phobius"/>
    </source>
</evidence>
<keyword evidence="1" id="KW-0472">Membrane</keyword>
<keyword evidence="1" id="KW-1133">Transmembrane helix</keyword>
<dbReference type="Gramene" id="PRQ22555">
    <property type="protein sequence ID" value="PRQ22555"/>
    <property type="gene ID" value="RchiOBHm_Chr6g0251601"/>
</dbReference>
<feature type="transmembrane region" description="Helical" evidence="1">
    <location>
        <begin position="7"/>
        <end position="27"/>
    </location>
</feature>
<evidence type="ECO:0000313" key="2">
    <source>
        <dbReference type="EMBL" id="PRQ22555.1"/>
    </source>
</evidence>
<evidence type="ECO:0000313" key="3">
    <source>
        <dbReference type="Proteomes" id="UP000238479"/>
    </source>
</evidence>